<sequence length="99" mass="10675">MSAPAPKPAPEALPGFATEPTAIGPQSLVPGITPINARDRLAWRAAAPMEPKKPQRPCNHGLFDLNARNQFDLFTPPPPSRDTADRRSLPAIPSEESSR</sequence>
<feature type="compositionally biased region" description="Pro residues" evidence="1">
    <location>
        <begin position="1"/>
        <end position="11"/>
    </location>
</feature>
<organism evidence="2 3">
    <name type="scientific">Stakelama saccharophila</name>
    <dbReference type="NCBI Taxonomy" id="3075605"/>
    <lineage>
        <taxon>Bacteria</taxon>
        <taxon>Pseudomonadati</taxon>
        <taxon>Pseudomonadota</taxon>
        <taxon>Alphaproteobacteria</taxon>
        <taxon>Sphingomonadales</taxon>
        <taxon>Sphingomonadaceae</taxon>
        <taxon>Stakelama</taxon>
    </lineage>
</organism>
<name>A0ABZ0B871_9SPHN</name>
<gene>
    <name evidence="2" type="ORF">RPR59_13610</name>
</gene>
<protein>
    <submittedName>
        <fullName evidence="2">Uncharacterized protein</fullName>
    </submittedName>
</protein>
<feature type="region of interest" description="Disordered" evidence="1">
    <location>
        <begin position="1"/>
        <end position="31"/>
    </location>
</feature>
<dbReference type="EMBL" id="CP135076">
    <property type="protein sequence ID" value="WNO53463.1"/>
    <property type="molecule type" value="Genomic_DNA"/>
</dbReference>
<evidence type="ECO:0000313" key="3">
    <source>
        <dbReference type="Proteomes" id="UP001302249"/>
    </source>
</evidence>
<feature type="region of interest" description="Disordered" evidence="1">
    <location>
        <begin position="70"/>
        <end position="99"/>
    </location>
</feature>
<dbReference type="Proteomes" id="UP001302249">
    <property type="component" value="Chromosome"/>
</dbReference>
<proteinExistence type="predicted"/>
<evidence type="ECO:0000313" key="2">
    <source>
        <dbReference type="EMBL" id="WNO53463.1"/>
    </source>
</evidence>
<dbReference type="RefSeq" id="WP_313914952.1">
    <property type="nucleotide sequence ID" value="NZ_CP135076.1"/>
</dbReference>
<accession>A0ABZ0B871</accession>
<evidence type="ECO:0000256" key="1">
    <source>
        <dbReference type="SAM" id="MobiDB-lite"/>
    </source>
</evidence>
<keyword evidence="3" id="KW-1185">Reference proteome</keyword>
<reference evidence="2 3" key="1">
    <citation type="submission" date="2023-09" db="EMBL/GenBank/DDBJ databases">
        <authorList>
            <person name="Rey-Velasco X."/>
        </authorList>
    </citation>
    <scope>NUCLEOTIDE SEQUENCE [LARGE SCALE GENOMIC DNA]</scope>
    <source>
        <strain evidence="2 3">W311</strain>
    </source>
</reference>